<dbReference type="Proteomes" id="UP000292003">
    <property type="component" value="Unassembled WGS sequence"/>
</dbReference>
<name>A0A4Q7JB68_9PSEU</name>
<evidence type="ECO:0000256" key="1">
    <source>
        <dbReference type="SAM" id="MobiDB-lite"/>
    </source>
</evidence>
<evidence type="ECO:0008006" key="4">
    <source>
        <dbReference type="Google" id="ProtNLM"/>
    </source>
</evidence>
<dbReference type="EMBL" id="SFCC01000004">
    <property type="protein sequence ID" value="RZQ64246.1"/>
    <property type="molecule type" value="Genomic_DNA"/>
</dbReference>
<protein>
    <recommendedName>
        <fullName evidence="4">PE domain-containing protein</fullName>
    </recommendedName>
</protein>
<organism evidence="2 3">
    <name type="scientific">Amycolatopsis suaedae</name>
    <dbReference type="NCBI Taxonomy" id="2510978"/>
    <lineage>
        <taxon>Bacteria</taxon>
        <taxon>Bacillati</taxon>
        <taxon>Actinomycetota</taxon>
        <taxon>Actinomycetes</taxon>
        <taxon>Pseudonocardiales</taxon>
        <taxon>Pseudonocardiaceae</taxon>
        <taxon>Amycolatopsis</taxon>
    </lineage>
</organism>
<reference evidence="2 3" key="1">
    <citation type="submission" date="2019-02" db="EMBL/GenBank/DDBJ databases">
        <title>Draft genome sequence of Amycolatopsis sp. 8-3EHSu isolated from roots of Suaeda maritima.</title>
        <authorList>
            <person name="Duangmal K."/>
            <person name="Chantavorakit T."/>
        </authorList>
    </citation>
    <scope>NUCLEOTIDE SEQUENCE [LARGE SCALE GENOMIC DNA]</scope>
    <source>
        <strain evidence="2 3">8-3EHSu</strain>
    </source>
</reference>
<dbReference type="AlphaFoldDB" id="A0A4Q7JB68"/>
<accession>A0A4Q7JB68</accession>
<evidence type="ECO:0000313" key="2">
    <source>
        <dbReference type="EMBL" id="RZQ64246.1"/>
    </source>
</evidence>
<comment type="caution">
    <text evidence="2">The sequence shown here is derived from an EMBL/GenBank/DDBJ whole genome shotgun (WGS) entry which is preliminary data.</text>
</comment>
<dbReference type="OrthoDB" id="3624387at2"/>
<dbReference type="RefSeq" id="WP_130474959.1">
    <property type="nucleotide sequence ID" value="NZ_SFCC01000004.1"/>
</dbReference>
<sequence>MADEIRGEARPAGPPAYVPGADTEVKTGPNWIDQTWTGFVEGGMQAQAAAAQAAGGGFSYTPEQLNTIAKKWAALEAEYQRDLQLAEQLIKAEGPGKEYASDGNAVLIRNSGEALIAANRDRMAYCRAQAEKFWTAAGKYAEREEQATTDINQQGGSV</sequence>
<feature type="region of interest" description="Disordered" evidence="1">
    <location>
        <begin position="1"/>
        <end position="24"/>
    </location>
</feature>
<gene>
    <name evidence="2" type="ORF">EWH70_09705</name>
</gene>
<keyword evidence="3" id="KW-1185">Reference proteome</keyword>
<proteinExistence type="predicted"/>
<evidence type="ECO:0000313" key="3">
    <source>
        <dbReference type="Proteomes" id="UP000292003"/>
    </source>
</evidence>